<organism evidence="14 15">
    <name type="scientific">Dictyostelium firmibasis</name>
    <dbReference type="NCBI Taxonomy" id="79012"/>
    <lineage>
        <taxon>Eukaryota</taxon>
        <taxon>Amoebozoa</taxon>
        <taxon>Evosea</taxon>
        <taxon>Eumycetozoa</taxon>
        <taxon>Dictyostelia</taxon>
        <taxon>Dictyosteliales</taxon>
        <taxon>Dictyosteliaceae</taxon>
        <taxon>Dictyostelium</taxon>
    </lineage>
</organism>
<keyword evidence="9" id="KW-0249">Electron transport</keyword>
<keyword evidence="12 13" id="KW-0472">Membrane</keyword>
<keyword evidence="10 13" id="KW-1133">Transmembrane helix</keyword>
<comment type="similarity">
    <text evidence="3">Belongs to the complex I NDUFA1 subunit family.</text>
</comment>
<evidence type="ECO:0000256" key="13">
    <source>
        <dbReference type="SAM" id="Phobius"/>
    </source>
</evidence>
<comment type="function">
    <text evidence="1">Accessory subunit of the mitochondrial membrane respiratory chain NADH dehydrogenase (Complex I), that is believed not to be involved in catalysis. Complex I functions in the transfer of electrons from NADH to the respiratory chain. The immediate electron acceptor for the enzyme is believed to be ubiquinone.</text>
</comment>
<protein>
    <recommendedName>
        <fullName evidence="4">NADH dehydrogenase [ubiquinone] 1 alpha subcomplex subunit 1</fullName>
    </recommendedName>
</protein>
<evidence type="ECO:0000256" key="10">
    <source>
        <dbReference type="ARBA" id="ARBA00022989"/>
    </source>
</evidence>
<dbReference type="PANTHER" id="PTHR17098">
    <property type="entry name" value="NADH-UBIQUINONE OXIDOREDUCTASE MWFE SUBUNIT"/>
    <property type="match status" value="1"/>
</dbReference>
<evidence type="ECO:0000256" key="7">
    <source>
        <dbReference type="ARBA" id="ARBA00022692"/>
    </source>
</evidence>
<gene>
    <name evidence="14" type="ORF">RB653_003710</name>
</gene>
<dbReference type="GO" id="GO:0005743">
    <property type="term" value="C:mitochondrial inner membrane"/>
    <property type="evidence" value="ECO:0007669"/>
    <property type="project" value="UniProtKB-SubCell"/>
</dbReference>
<keyword evidence="5" id="KW-0813">Transport</keyword>
<dbReference type="AlphaFoldDB" id="A0AAN7YZC9"/>
<keyword evidence="6" id="KW-0679">Respiratory chain</keyword>
<evidence type="ECO:0000256" key="6">
    <source>
        <dbReference type="ARBA" id="ARBA00022660"/>
    </source>
</evidence>
<feature type="transmembrane region" description="Helical" evidence="13">
    <location>
        <begin position="6"/>
        <end position="27"/>
    </location>
</feature>
<keyword evidence="15" id="KW-1185">Reference proteome</keyword>
<comment type="caution">
    <text evidence="14">The sequence shown here is derived from an EMBL/GenBank/DDBJ whole genome shotgun (WGS) entry which is preliminary data.</text>
</comment>
<reference evidence="14 15" key="1">
    <citation type="submission" date="2023-11" db="EMBL/GenBank/DDBJ databases">
        <title>Dfirmibasis_genome.</title>
        <authorList>
            <person name="Edelbroek B."/>
            <person name="Kjellin J."/>
            <person name="Jerlstrom-Hultqvist J."/>
            <person name="Soderbom F."/>
        </authorList>
    </citation>
    <scope>NUCLEOTIDE SEQUENCE [LARGE SCALE GENOMIC DNA]</scope>
    <source>
        <strain evidence="14 15">TNS-C-14</strain>
    </source>
</reference>
<comment type="subcellular location">
    <subcellularLocation>
        <location evidence="2">Mitochondrion inner membrane</location>
        <topology evidence="2">Single-pass membrane protein</topology>
        <orientation evidence="2">Matrix side</orientation>
    </subcellularLocation>
</comment>
<dbReference type="InterPro" id="IPR017384">
    <property type="entry name" value="NADH_Ub_cplx-1_asu_su-1"/>
</dbReference>
<evidence type="ECO:0000256" key="5">
    <source>
        <dbReference type="ARBA" id="ARBA00022448"/>
    </source>
</evidence>
<evidence type="ECO:0000256" key="8">
    <source>
        <dbReference type="ARBA" id="ARBA00022792"/>
    </source>
</evidence>
<evidence type="ECO:0000256" key="2">
    <source>
        <dbReference type="ARBA" id="ARBA00004298"/>
    </source>
</evidence>
<accession>A0AAN7YZC9</accession>
<evidence type="ECO:0000256" key="3">
    <source>
        <dbReference type="ARBA" id="ARBA00009960"/>
    </source>
</evidence>
<sequence>MTWVEVLPVFGIITGGLVFIGVGLDAAHRLFHYGKPHRYARERVEYRMEARDEHILHFRSIKDNPKKLQREINSIFKKN</sequence>
<keyword evidence="8" id="KW-0999">Mitochondrion inner membrane</keyword>
<evidence type="ECO:0000313" key="15">
    <source>
        <dbReference type="Proteomes" id="UP001344447"/>
    </source>
</evidence>
<evidence type="ECO:0000256" key="11">
    <source>
        <dbReference type="ARBA" id="ARBA00023128"/>
    </source>
</evidence>
<dbReference type="PANTHER" id="PTHR17098:SF2">
    <property type="entry name" value="NADH DEHYDROGENASE [UBIQUINONE] 1 ALPHA SUBCOMPLEX SUBUNIT 1"/>
    <property type="match status" value="1"/>
</dbReference>
<evidence type="ECO:0000256" key="9">
    <source>
        <dbReference type="ARBA" id="ARBA00022982"/>
    </source>
</evidence>
<evidence type="ECO:0000313" key="14">
    <source>
        <dbReference type="EMBL" id="KAK5582127.1"/>
    </source>
</evidence>
<evidence type="ECO:0000256" key="4">
    <source>
        <dbReference type="ARBA" id="ARBA00016392"/>
    </source>
</evidence>
<proteinExistence type="inferred from homology"/>
<keyword evidence="11" id="KW-0496">Mitochondrion</keyword>
<dbReference type="Proteomes" id="UP001344447">
    <property type="component" value="Unassembled WGS sequence"/>
</dbReference>
<evidence type="ECO:0000256" key="1">
    <source>
        <dbReference type="ARBA" id="ARBA00003195"/>
    </source>
</evidence>
<dbReference type="Pfam" id="PF15879">
    <property type="entry name" value="MWFE"/>
    <property type="match status" value="1"/>
</dbReference>
<keyword evidence="7 13" id="KW-0812">Transmembrane</keyword>
<dbReference type="EMBL" id="JAVFKY010000001">
    <property type="protein sequence ID" value="KAK5582127.1"/>
    <property type="molecule type" value="Genomic_DNA"/>
</dbReference>
<evidence type="ECO:0000256" key="12">
    <source>
        <dbReference type="ARBA" id="ARBA00023136"/>
    </source>
</evidence>
<name>A0AAN7YZC9_9MYCE</name>